<dbReference type="Gene3D" id="3.40.50.300">
    <property type="entry name" value="P-loop containing nucleotide triphosphate hydrolases"/>
    <property type="match status" value="1"/>
</dbReference>
<reference evidence="1 2" key="1">
    <citation type="submission" date="2019-12" db="EMBL/GenBank/DDBJ databases">
        <title>Strain KN286 was isolated from seawater, which was collected from Caroline Seamount in the tropical western Pacific.</title>
        <authorList>
            <person name="Wang Q."/>
        </authorList>
    </citation>
    <scope>NUCLEOTIDE SEQUENCE [LARGE SCALE GENOMIC DNA]</scope>
    <source>
        <strain evidence="1 2">KN286</strain>
    </source>
</reference>
<evidence type="ECO:0000313" key="1">
    <source>
        <dbReference type="EMBL" id="MXU66825.1"/>
    </source>
</evidence>
<sequence>MAHIIVLGNEKGGSGKSTTCMHLIAALQRAGKGVGAIDLDLRQTSLFRYLDNRRAFVAREGIALPEPERGVLALSTRDSQADALAEEEENFAAVLNRLDQSCDFIVIDCPGAHTRYARMAHAAADTLITPMNDSLVDFDLLARLDPASGDVLGPSVYAEGVWKARQMRMKAGLKPLDWVVLRNRMAHVNAHNRARVGDALTELAPRIQFRIVPGFSERVIFRELFLNGLTLLDLRDVGQGSLNMSNLAARQELRDLLRALSLPNVKVSF</sequence>
<dbReference type="InterPro" id="IPR027417">
    <property type="entry name" value="P-loop_NTPase"/>
</dbReference>
<dbReference type="AlphaFoldDB" id="A0A6B0TYQ4"/>
<comment type="caution">
    <text evidence="1">The sequence shown here is derived from an EMBL/GenBank/DDBJ whole genome shotgun (WGS) entry which is preliminary data.</text>
</comment>
<name>A0A6B0TYQ4_9RHOB</name>
<dbReference type="InterPro" id="IPR015223">
    <property type="entry name" value="MipZ"/>
</dbReference>
<dbReference type="InterPro" id="IPR050678">
    <property type="entry name" value="DNA_Partitioning_ATPase"/>
</dbReference>
<protein>
    <submittedName>
        <fullName evidence="1">AAA family ATPase</fullName>
    </submittedName>
</protein>
<dbReference type="Pfam" id="PF09140">
    <property type="entry name" value="MipZ"/>
    <property type="match status" value="1"/>
</dbReference>
<evidence type="ECO:0000313" key="2">
    <source>
        <dbReference type="Proteomes" id="UP000436016"/>
    </source>
</evidence>
<keyword evidence="2" id="KW-1185">Reference proteome</keyword>
<dbReference type="SUPFAM" id="SSF52540">
    <property type="entry name" value="P-loop containing nucleoside triphosphate hydrolases"/>
    <property type="match status" value="1"/>
</dbReference>
<dbReference type="CDD" id="cd02042">
    <property type="entry name" value="ParAB_family"/>
    <property type="match status" value="1"/>
</dbReference>
<organism evidence="1 2">
    <name type="scientific">Oceanomicrobium pacificus</name>
    <dbReference type="NCBI Taxonomy" id="2692916"/>
    <lineage>
        <taxon>Bacteria</taxon>
        <taxon>Pseudomonadati</taxon>
        <taxon>Pseudomonadota</taxon>
        <taxon>Alphaproteobacteria</taxon>
        <taxon>Rhodobacterales</taxon>
        <taxon>Paracoccaceae</taxon>
        <taxon>Oceanomicrobium</taxon>
    </lineage>
</organism>
<gene>
    <name evidence="1" type="ORF">GSH16_15350</name>
</gene>
<dbReference type="PANTHER" id="PTHR13696:SF96">
    <property type="entry name" value="COBQ_COBB_MIND_PARA NUCLEOTIDE BINDING DOMAIN-CONTAINING PROTEIN"/>
    <property type="match status" value="1"/>
</dbReference>
<dbReference type="RefSeq" id="WP_160856492.1">
    <property type="nucleotide sequence ID" value="NZ_WUWG01000008.1"/>
</dbReference>
<dbReference type="PANTHER" id="PTHR13696">
    <property type="entry name" value="P-LOOP CONTAINING NUCLEOSIDE TRIPHOSPHATE HYDROLASE"/>
    <property type="match status" value="1"/>
</dbReference>
<proteinExistence type="predicted"/>
<dbReference type="EMBL" id="WUWG01000008">
    <property type="protein sequence ID" value="MXU66825.1"/>
    <property type="molecule type" value="Genomic_DNA"/>
</dbReference>
<accession>A0A6B0TYQ4</accession>
<dbReference type="Proteomes" id="UP000436016">
    <property type="component" value="Unassembled WGS sequence"/>
</dbReference>